<gene>
    <name evidence="2" type="ORF">Ahy_B09g099190</name>
</gene>
<dbReference type="EMBL" id="SDMP01000019">
    <property type="protein sequence ID" value="RYQ92947.1"/>
    <property type="molecule type" value="Genomic_DNA"/>
</dbReference>
<dbReference type="PANTHER" id="PTHR38926:SF2">
    <property type="entry name" value="F-BOX_LRR-REPEAT PROTEIN 21-RELATED"/>
    <property type="match status" value="1"/>
</dbReference>
<dbReference type="CDD" id="cd22164">
    <property type="entry name" value="F-box_AtSKIP19-like"/>
    <property type="match status" value="1"/>
</dbReference>
<dbReference type="SMART" id="SM00367">
    <property type="entry name" value="LRR_CC"/>
    <property type="match status" value="4"/>
</dbReference>
<dbReference type="AlphaFoldDB" id="A0A444XT38"/>
<feature type="domain" description="F-box" evidence="1">
    <location>
        <begin position="19"/>
        <end position="66"/>
    </location>
</feature>
<protein>
    <recommendedName>
        <fullName evidence="1">F-box domain-containing protein</fullName>
    </recommendedName>
</protein>
<evidence type="ECO:0000313" key="2">
    <source>
        <dbReference type="EMBL" id="RYQ92947.1"/>
    </source>
</evidence>
<dbReference type="Gene3D" id="3.80.10.10">
    <property type="entry name" value="Ribonuclease Inhibitor"/>
    <property type="match status" value="1"/>
</dbReference>
<sequence>MNFVNRNGRQIQYCKAAKKLNLLHLPDDLTVMIIGKLTAFEILTSAQFVCRRWRRICKDPLMWRTINMCDIRIRNAVEYKLVEKMCRHAIDRSCGQLEDISIKYFGTDDLLKYIIDSGCHKLRRLRLIQCLNQISDKGLCKMAEKLPLLEELDITLCLNVSSIALEAIGRGCPLLKSLKFNYNRNNNGEEFVIAKNMSNLRHLQLVPTNFNNSGSRAILDGCPHLESLDLHESDIVEVEGILKTRSDAQLVKTQVNSTSHEVDTLEPLDENLVKSVRSSNDSQV</sequence>
<name>A0A444XT38_ARAHY</name>
<dbReference type="PANTHER" id="PTHR38926">
    <property type="entry name" value="F-BOX DOMAIN CONTAINING PROTEIN, EXPRESSED"/>
    <property type="match status" value="1"/>
</dbReference>
<dbReference type="SUPFAM" id="SSF52047">
    <property type="entry name" value="RNI-like"/>
    <property type="match status" value="1"/>
</dbReference>
<dbReference type="Proteomes" id="UP000289738">
    <property type="component" value="Chromosome B09"/>
</dbReference>
<dbReference type="InterPro" id="IPR032675">
    <property type="entry name" value="LRR_dom_sf"/>
</dbReference>
<keyword evidence="3" id="KW-1185">Reference proteome</keyword>
<evidence type="ECO:0000313" key="3">
    <source>
        <dbReference type="Proteomes" id="UP000289738"/>
    </source>
</evidence>
<dbReference type="PROSITE" id="PS50181">
    <property type="entry name" value="FBOX"/>
    <property type="match status" value="1"/>
</dbReference>
<dbReference type="Gene3D" id="1.20.1280.50">
    <property type="match status" value="1"/>
</dbReference>
<organism evidence="2 3">
    <name type="scientific">Arachis hypogaea</name>
    <name type="common">Peanut</name>
    <dbReference type="NCBI Taxonomy" id="3818"/>
    <lineage>
        <taxon>Eukaryota</taxon>
        <taxon>Viridiplantae</taxon>
        <taxon>Streptophyta</taxon>
        <taxon>Embryophyta</taxon>
        <taxon>Tracheophyta</taxon>
        <taxon>Spermatophyta</taxon>
        <taxon>Magnoliopsida</taxon>
        <taxon>eudicotyledons</taxon>
        <taxon>Gunneridae</taxon>
        <taxon>Pentapetalae</taxon>
        <taxon>rosids</taxon>
        <taxon>fabids</taxon>
        <taxon>Fabales</taxon>
        <taxon>Fabaceae</taxon>
        <taxon>Papilionoideae</taxon>
        <taxon>50 kb inversion clade</taxon>
        <taxon>dalbergioids sensu lato</taxon>
        <taxon>Dalbergieae</taxon>
        <taxon>Pterocarpus clade</taxon>
        <taxon>Arachis</taxon>
    </lineage>
</organism>
<reference evidence="2 3" key="1">
    <citation type="submission" date="2019-01" db="EMBL/GenBank/DDBJ databases">
        <title>Sequencing of cultivated peanut Arachis hypogaea provides insights into genome evolution and oil improvement.</title>
        <authorList>
            <person name="Chen X."/>
        </authorList>
    </citation>
    <scope>NUCLEOTIDE SEQUENCE [LARGE SCALE GENOMIC DNA]</scope>
    <source>
        <strain evidence="3">cv. Fuhuasheng</strain>
        <tissue evidence="2">Leaves</tissue>
    </source>
</reference>
<dbReference type="InterPro" id="IPR001810">
    <property type="entry name" value="F-box_dom"/>
</dbReference>
<dbReference type="Pfam" id="PF12937">
    <property type="entry name" value="F-box-like"/>
    <property type="match status" value="1"/>
</dbReference>
<comment type="caution">
    <text evidence="2">The sequence shown here is derived from an EMBL/GenBank/DDBJ whole genome shotgun (WGS) entry which is preliminary data.</text>
</comment>
<dbReference type="STRING" id="3818.A0A444XT38"/>
<evidence type="ECO:0000259" key="1">
    <source>
        <dbReference type="PROSITE" id="PS50181"/>
    </source>
</evidence>
<proteinExistence type="predicted"/>
<dbReference type="InterPro" id="IPR006553">
    <property type="entry name" value="Leu-rich_rpt_Cys-con_subtyp"/>
</dbReference>
<accession>A0A444XT38</accession>